<accession>A0A4R2D0N0</accession>
<evidence type="ECO:0000313" key="2">
    <source>
        <dbReference type="Proteomes" id="UP000295351"/>
    </source>
</evidence>
<proteinExistence type="predicted"/>
<sequence length="158" mass="16033">MVDAVSLSANSYRGASGTLDMRAPAMAAETRPAVSALAALAAPQPVTQVSTPSDIAEEIGDLGFLYTSNGLPGVSALPSYAVPPSQAAADGRVTGGSNPTARLAIDSNDLNSLMSSFLTARTPSANPAASPDVPAEVGNEQLARSARQSVIAQLYNQF</sequence>
<comment type="caution">
    <text evidence="1">The sequence shown here is derived from an EMBL/GenBank/DDBJ whole genome shotgun (WGS) entry which is preliminary data.</text>
</comment>
<dbReference type="RefSeq" id="WP_133033201.1">
    <property type="nucleotide sequence ID" value="NZ_BAABEI010000012.1"/>
</dbReference>
<name>A0A4R2D0N0_SHIGR</name>
<gene>
    <name evidence="1" type="ORF">EV665_102217</name>
</gene>
<dbReference type="Proteomes" id="UP000295351">
    <property type="component" value="Unassembled WGS sequence"/>
</dbReference>
<dbReference type="EMBL" id="SLVX01000002">
    <property type="protein sequence ID" value="TCN47697.1"/>
    <property type="molecule type" value="Genomic_DNA"/>
</dbReference>
<organism evidence="1 2">
    <name type="scientific">Shinella granuli</name>
    <dbReference type="NCBI Taxonomy" id="323621"/>
    <lineage>
        <taxon>Bacteria</taxon>
        <taxon>Pseudomonadati</taxon>
        <taxon>Pseudomonadota</taxon>
        <taxon>Alphaproteobacteria</taxon>
        <taxon>Hyphomicrobiales</taxon>
        <taxon>Rhizobiaceae</taxon>
        <taxon>Shinella</taxon>
    </lineage>
</organism>
<evidence type="ECO:0000313" key="1">
    <source>
        <dbReference type="EMBL" id="TCN47697.1"/>
    </source>
</evidence>
<protein>
    <submittedName>
        <fullName evidence="1">Uncharacterized protein</fullName>
    </submittedName>
</protein>
<dbReference type="AlphaFoldDB" id="A0A4R2D0N0"/>
<keyword evidence="2" id="KW-1185">Reference proteome</keyword>
<reference evidence="1 2" key="1">
    <citation type="submission" date="2019-03" db="EMBL/GenBank/DDBJ databases">
        <title>Genomic Encyclopedia of Type Strains, Phase IV (KMG-IV): sequencing the most valuable type-strain genomes for metagenomic binning, comparative biology and taxonomic classification.</title>
        <authorList>
            <person name="Goeker M."/>
        </authorList>
    </citation>
    <scope>NUCLEOTIDE SEQUENCE [LARGE SCALE GENOMIC DNA]</scope>
    <source>
        <strain evidence="1 2">DSM 18401</strain>
    </source>
</reference>